<sequence>MCQSSRNCENLIAGDDYEILMDQNEKGVAQGPIYVCLDCAQAGDSS</sequence>
<reference evidence="2" key="1">
    <citation type="submission" date="2016-10" db="EMBL/GenBank/DDBJ databases">
        <authorList>
            <person name="Varghese N."/>
            <person name="Submissions S."/>
        </authorList>
    </citation>
    <scope>NUCLEOTIDE SEQUENCE [LARGE SCALE GENOMIC DNA]</scope>
    <source>
        <strain evidence="2">DSM 22427</strain>
    </source>
</reference>
<dbReference type="AlphaFoldDB" id="A0A1I6UTC7"/>
<organism evidence="1 2">
    <name type="scientific">Halostagnicola kamekurae</name>
    <dbReference type="NCBI Taxonomy" id="619731"/>
    <lineage>
        <taxon>Archaea</taxon>
        <taxon>Methanobacteriati</taxon>
        <taxon>Methanobacteriota</taxon>
        <taxon>Stenosarchaea group</taxon>
        <taxon>Halobacteria</taxon>
        <taxon>Halobacteriales</taxon>
        <taxon>Natrialbaceae</taxon>
        <taxon>Halostagnicola</taxon>
    </lineage>
</organism>
<dbReference type="EMBL" id="FOZS01000006">
    <property type="protein sequence ID" value="SFT04742.1"/>
    <property type="molecule type" value="Genomic_DNA"/>
</dbReference>
<accession>A0A1I6UTC7</accession>
<name>A0A1I6UTC7_9EURY</name>
<evidence type="ECO:0000313" key="1">
    <source>
        <dbReference type="EMBL" id="SFT04742.1"/>
    </source>
</evidence>
<keyword evidence="2" id="KW-1185">Reference proteome</keyword>
<evidence type="ECO:0000313" key="2">
    <source>
        <dbReference type="Proteomes" id="UP000199199"/>
    </source>
</evidence>
<gene>
    <name evidence="1" type="ORF">SAMN04488556_4084</name>
</gene>
<proteinExistence type="predicted"/>
<dbReference type="Proteomes" id="UP000199199">
    <property type="component" value="Unassembled WGS sequence"/>
</dbReference>
<protein>
    <submittedName>
        <fullName evidence="1">Uncharacterized protein</fullName>
    </submittedName>
</protein>